<dbReference type="AlphaFoldDB" id="A0AAN7P2J6"/>
<proteinExistence type="predicted"/>
<protein>
    <submittedName>
        <fullName evidence="2">Uncharacterized protein</fullName>
    </submittedName>
</protein>
<dbReference type="SUPFAM" id="SSF57903">
    <property type="entry name" value="FYVE/PHD zinc finger"/>
    <property type="match status" value="1"/>
</dbReference>
<feature type="region of interest" description="Disordered" evidence="1">
    <location>
        <begin position="1"/>
        <end position="73"/>
    </location>
</feature>
<dbReference type="InterPro" id="IPR011011">
    <property type="entry name" value="Znf_FYVE_PHD"/>
</dbReference>
<evidence type="ECO:0000313" key="2">
    <source>
        <dbReference type="EMBL" id="KAK4879100.1"/>
    </source>
</evidence>
<gene>
    <name evidence="2" type="ORF">RN001_007246</name>
</gene>
<comment type="caution">
    <text evidence="2">The sequence shown here is derived from an EMBL/GenBank/DDBJ whole genome shotgun (WGS) entry which is preliminary data.</text>
</comment>
<dbReference type="CDD" id="cd15517">
    <property type="entry name" value="PHD_TCF19_like"/>
    <property type="match status" value="1"/>
</dbReference>
<feature type="compositionally biased region" description="Basic residues" evidence="1">
    <location>
        <begin position="43"/>
        <end position="58"/>
    </location>
</feature>
<accession>A0AAN7P2J6</accession>
<reference evidence="3" key="1">
    <citation type="submission" date="2023-01" db="EMBL/GenBank/DDBJ databases">
        <title>Key to firefly adult light organ development and bioluminescence: homeobox transcription factors regulate luciferase expression and transportation to peroxisome.</title>
        <authorList>
            <person name="Fu X."/>
        </authorList>
    </citation>
    <scope>NUCLEOTIDE SEQUENCE [LARGE SCALE GENOMIC DNA]</scope>
</reference>
<keyword evidence="3" id="KW-1185">Reference proteome</keyword>
<dbReference type="InterPro" id="IPR013083">
    <property type="entry name" value="Znf_RING/FYVE/PHD"/>
</dbReference>
<dbReference type="Proteomes" id="UP001353858">
    <property type="component" value="Unassembled WGS sequence"/>
</dbReference>
<dbReference type="Gene3D" id="3.30.40.10">
    <property type="entry name" value="Zinc/RING finger domain, C3HC4 (zinc finger)"/>
    <property type="match status" value="1"/>
</dbReference>
<sequence length="140" mass="16354">MKDILEEENMNKSKRLQTKQLSVEKSKRNLHHNPGPSDAKKENSHKRIKVQREKAKKVQYKEHQDDDFDDFEGSDNEVTEDICIICGEFGKNNEMWIRCVMCGQWAHQACSVDGKDEDYLKDEIHSMKIKVDMKKNVITG</sequence>
<name>A0AAN7P2J6_9COLE</name>
<evidence type="ECO:0000256" key="1">
    <source>
        <dbReference type="SAM" id="MobiDB-lite"/>
    </source>
</evidence>
<evidence type="ECO:0000313" key="3">
    <source>
        <dbReference type="Proteomes" id="UP001353858"/>
    </source>
</evidence>
<dbReference type="EMBL" id="JARPUR010000003">
    <property type="protein sequence ID" value="KAK4879100.1"/>
    <property type="molecule type" value="Genomic_DNA"/>
</dbReference>
<organism evidence="2 3">
    <name type="scientific">Aquatica leii</name>
    <dbReference type="NCBI Taxonomy" id="1421715"/>
    <lineage>
        <taxon>Eukaryota</taxon>
        <taxon>Metazoa</taxon>
        <taxon>Ecdysozoa</taxon>
        <taxon>Arthropoda</taxon>
        <taxon>Hexapoda</taxon>
        <taxon>Insecta</taxon>
        <taxon>Pterygota</taxon>
        <taxon>Neoptera</taxon>
        <taxon>Endopterygota</taxon>
        <taxon>Coleoptera</taxon>
        <taxon>Polyphaga</taxon>
        <taxon>Elateriformia</taxon>
        <taxon>Elateroidea</taxon>
        <taxon>Lampyridae</taxon>
        <taxon>Luciolinae</taxon>
        <taxon>Aquatica</taxon>
    </lineage>
</organism>